<dbReference type="eggNOG" id="KOG0005">
    <property type="taxonomic scope" value="Eukaryota"/>
</dbReference>
<dbReference type="PROSITE" id="PS50053">
    <property type="entry name" value="UBIQUITIN_2"/>
    <property type="match status" value="1"/>
</dbReference>
<evidence type="ECO:0000259" key="3">
    <source>
        <dbReference type="PROSITE" id="PS50053"/>
    </source>
</evidence>
<keyword evidence="1" id="KW-0175">Coiled coil</keyword>
<sequence length="968" mass="108288">MAALPAARPLTSLARSALTRSNGSSLPGLCCRCQVLASQPSSPASPSQRRYLNISWGSKNHVPRVPQRKGKRQRLIEAGRRKESMGAPKLSTEELKDVYASELFVFRSDISAGNLAQAMQSLTNLVELDVLQPNDTLSLAQAIHHVYRSRKVEKVTLMNYLKTFIEYIKAGQLPKHYVAQVHIISTLKEAEEWELGNEYWEWLRGKGLDYLDARVFGAAIEFLAYQGATLPELEGLYSLALERFAKQEDMGGGLQHRATRLMLVQGIISARILGGDWRRAYEALDLCARLHPTQVPTRVYEMFIFNRPVREAYLVFLMACRAGTKLNGRVLMWIMTNWWKSTLDVRGLLQLVLAHLAVGGKQAMEIMGKVIYGFLGRLPEAPEPPAPLTSLVKSELEGAAVEISPEEEERERKAWAEWDSKMEEYQAAVNPMFGCIRRVIEIFQAANVEPEISTYCNIISQASRRHLRPIVAGAVREVDSLIRSGRDRMDEGTWRVMLSAQGSLADQEGIRKAWDGLTSWRRDFLQNTKKARPGRTWLGSRSVGPEGRQHELISWKALIRACFQANMKPYILEQLQKYESEFDGSLTRDIRLELHRREGHLKKEQLAEGEMLHDAVTEGQDAITTAAPPPGTDMYSKAVLNTNYEELDKEIHDYNQVLDVMERVVKSPVAYDFSTLGLDVSILGLPETTDEDVRELQTVYEHFHKNMPRNPFLTATHDPKTDLAGIQKQIESQTEGAWGEGRSVTGYTINQLRFENWVSINQLLFIAEKGPGWRGFHLGAKGVTNSVVRREARAKAAIEKMEQVEGEKWEEEIIKIRGLLIGDVPDSQEEAEAQQAVMPEATLGTTETETITAPDETIEGLAVLPEGIKTEAVEAPAVSGETVAAPTGNNTAEGAEEPAKEPQPVFRIKELVEEKEGIPPAQQRLIFGGKQMYDIYSTLQPADDKAASEYNLEGGATLHLVLALRGGR</sequence>
<dbReference type="OMA" id="ATHDPKT"/>
<dbReference type="SUPFAM" id="SSF54236">
    <property type="entry name" value="Ubiquitin-like"/>
    <property type="match status" value="1"/>
</dbReference>
<feature type="region of interest" description="Disordered" evidence="2">
    <location>
        <begin position="882"/>
        <end position="901"/>
    </location>
</feature>
<dbReference type="InterPro" id="IPR019954">
    <property type="entry name" value="Ubiquitin_CS"/>
</dbReference>
<dbReference type="HOGENOM" id="CLU_326235_0_0_1"/>
<dbReference type="Gene3D" id="3.10.20.90">
    <property type="entry name" value="Phosphatidylinositol 3-kinase Catalytic Subunit, Chain A, domain 1"/>
    <property type="match status" value="1"/>
</dbReference>
<comment type="caution">
    <text evidence="4">The sequence shown here is derived from an EMBL/GenBank/DDBJ whole genome shotgun (WGS) entry which is preliminary data.</text>
</comment>
<protein>
    <recommendedName>
        <fullName evidence="3">Ubiquitin-like domain-containing protein</fullName>
    </recommendedName>
</protein>
<keyword evidence="5" id="KW-1185">Reference proteome</keyword>
<dbReference type="OrthoDB" id="185373at2759"/>
<feature type="coiled-coil region" evidence="1">
    <location>
        <begin position="637"/>
        <end position="664"/>
    </location>
</feature>
<dbReference type="Pfam" id="PF00240">
    <property type="entry name" value="ubiquitin"/>
    <property type="match status" value="1"/>
</dbReference>
<proteinExistence type="predicted"/>
<accession>S8B937</accession>
<dbReference type="PANTHER" id="PTHR10666">
    <property type="entry name" value="UBIQUITIN"/>
    <property type="match status" value="1"/>
</dbReference>
<dbReference type="AlphaFoldDB" id="S8B937"/>
<reference evidence="5" key="2">
    <citation type="submission" date="2013-04" db="EMBL/GenBank/DDBJ databases">
        <title>Genomic mechanisms accounting for the adaptation to parasitism in nematode-trapping fungi.</title>
        <authorList>
            <person name="Ahren D.G."/>
        </authorList>
    </citation>
    <scope>NUCLEOTIDE SEQUENCE [LARGE SCALE GENOMIC DNA]</scope>
    <source>
        <strain evidence="5">CBS 200.50</strain>
    </source>
</reference>
<gene>
    <name evidence="4" type="ORF">H072_10978</name>
</gene>
<dbReference type="Proteomes" id="UP000015100">
    <property type="component" value="Unassembled WGS sequence"/>
</dbReference>
<evidence type="ECO:0000256" key="2">
    <source>
        <dbReference type="SAM" id="MobiDB-lite"/>
    </source>
</evidence>
<organism evidence="4 5">
    <name type="scientific">Dactylellina haptotyla (strain CBS 200.50)</name>
    <name type="common">Nematode-trapping fungus</name>
    <name type="synonym">Monacrosporium haptotylum</name>
    <dbReference type="NCBI Taxonomy" id="1284197"/>
    <lineage>
        <taxon>Eukaryota</taxon>
        <taxon>Fungi</taxon>
        <taxon>Dikarya</taxon>
        <taxon>Ascomycota</taxon>
        <taxon>Pezizomycotina</taxon>
        <taxon>Orbiliomycetes</taxon>
        <taxon>Orbiliales</taxon>
        <taxon>Orbiliaceae</taxon>
        <taxon>Dactylellina</taxon>
    </lineage>
</organism>
<name>S8B937_DACHA</name>
<dbReference type="InterPro" id="IPR050158">
    <property type="entry name" value="Ubiquitin_ubiquitin-like"/>
</dbReference>
<evidence type="ECO:0000313" key="5">
    <source>
        <dbReference type="Proteomes" id="UP000015100"/>
    </source>
</evidence>
<dbReference type="SMART" id="SM00213">
    <property type="entry name" value="UBQ"/>
    <property type="match status" value="1"/>
</dbReference>
<dbReference type="PROSITE" id="PS00299">
    <property type="entry name" value="UBIQUITIN_1"/>
    <property type="match status" value="1"/>
</dbReference>
<dbReference type="InterPro" id="IPR029071">
    <property type="entry name" value="Ubiquitin-like_domsf"/>
</dbReference>
<reference evidence="4 5" key="1">
    <citation type="journal article" date="2013" name="PLoS Genet.">
        <title>Genomic mechanisms accounting for the adaptation to parasitism in nematode-trapping fungi.</title>
        <authorList>
            <person name="Meerupati T."/>
            <person name="Andersson K.M."/>
            <person name="Friman E."/>
            <person name="Kumar D."/>
            <person name="Tunlid A."/>
            <person name="Ahren D."/>
        </authorList>
    </citation>
    <scope>NUCLEOTIDE SEQUENCE [LARGE SCALE GENOMIC DNA]</scope>
    <source>
        <strain evidence="4 5">CBS 200.50</strain>
    </source>
</reference>
<feature type="domain" description="Ubiquitin-like" evidence="3">
    <location>
        <begin position="903"/>
        <end position="967"/>
    </location>
</feature>
<dbReference type="InterPro" id="IPR000626">
    <property type="entry name" value="Ubiquitin-like_dom"/>
</dbReference>
<evidence type="ECO:0000313" key="4">
    <source>
        <dbReference type="EMBL" id="EPS35588.1"/>
    </source>
</evidence>
<dbReference type="EMBL" id="AQGS01001094">
    <property type="protein sequence ID" value="EPS35588.1"/>
    <property type="molecule type" value="Genomic_DNA"/>
</dbReference>
<evidence type="ECO:0000256" key="1">
    <source>
        <dbReference type="SAM" id="Coils"/>
    </source>
</evidence>